<reference evidence="1" key="1">
    <citation type="submission" date="2018-10" db="EMBL/GenBank/DDBJ databases">
        <title>Hidden diversity of soil giant viruses.</title>
        <authorList>
            <person name="Schulz F."/>
            <person name="Alteio L."/>
            <person name="Goudeau D."/>
            <person name="Ryan E.M."/>
            <person name="Malmstrom R.R."/>
            <person name="Blanchard J."/>
            <person name="Woyke T."/>
        </authorList>
    </citation>
    <scope>NUCLEOTIDE SEQUENCE</scope>
    <source>
        <strain evidence="1">TEV1</strain>
    </source>
</reference>
<dbReference type="EMBL" id="MK071982">
    <property type="protein sequence ID" value="AYV76160.1"/>
    <property type="molecule type" value="Genomic_DNA"/>
</dbReference>
<organism evidence="1">
    <name type="scientific">Terrestrivirus sp</name>
    <dbReference type="NCBI Taxonomy" id="2487775"/>
    <lineage>
        <taxon>Viruses</taxon>
        <taxon>Varidnaviria</taxon>
        <taxon>Bamfordvirae</taxon>
        <taxon>Nucleocytoviricota</taxon>
        <taxon>Megaviricetes</taxon>
        <taxon>Imitervirales</taxon>
        <taxon>Mimiviridae</taxon>
        <taxon>Klosneuvirinae</taxon>
    </lineage>
</organism>
<sequence length="329" mass="38654">MEQNKDKNIGQVSDRNTANITYCAEVDVKNIQAKKLNKFNTTMLYPYHSVNGKVEPILTQTKSIILQNNATYNRNIKYYSDSDKKFIYIKRSLEKNDETMDELFEFCHRLDKHMEENRDNVLEESSPSMIKKVVENGGRTYSKLVATDLQKGCEWIKLKLNAFVNTSTDDTITKTDTVTQNDLMIRIFYRNDVIKSKSDKWKDHKLSDLPRTLRANTKMRFILSVNKLWYNAYNYGLHIKVEQMEIDETLSQRFQILKKLKENNKNMFAEETSKKMHAMMENRNIYGMSKNKIEVDNKKIITLIKNNSSKSLFDDTEYAPPTSHFNIEI</sequence>
<evidence type="ECO:0000313" key="1">
    <source>
        <dbReference type="EMBL" id="AYV76160.1"/>
    </source>
</evidence>
<proteinExistence type="predicted"/>
<name>A0A3G4ZMS7_9VIRU</name>
<accession>A0A3G4ZMS7</accession>
<gene>
    <name evidence="1" type="ORF">Terrestrivirus4_208</name>
</gene>
<protein>
    <submittedName>
        <fullName evidence="1">Uncharacterized protein</fullName>
    </submittedName>
</protein>